<evidence type="ECO:0000256" key="2">
    <source>
        <dbReference type="ARBA" id="ARBA00022448"/>
    </source>
</evidence>
<feature type="domain" description="ABC transporter" evidence="5">
    <location>
        <begin position="5"/>
        <end position="238"/>
    </location>
</feature>
<dbReference type="SMART" id="SM00382">
    <property type="entry name" value="AAA"/>
    <property type="match status" value="1"/>
</dbReference>
<dbReference type="PANTHER" id="PTHR43117:SF4">
    <property type="entry name" value="OSMOPROTECTANT IMPORT ATP-BINDING PROTEIN OSMV"/>
    <property type="match status" value="1"/>
</dbReference>
<dbReference type="InterPro" id="IPR003439">
    <property type="entry name" value="ABC_transporter-like_ATP-bd"/>
</dbReference>
<proteinExistence type="inferred from homology"/>
<dbReference type="InterPro" id="IPR027417">
    <property type="entry name" value="P-loop_NTPase"/>
</dbReference>
<organism evidence="6">
    <name type="scientific">marine metagenome</name>
    <dbReference type="NCBI Taxonomy" id="408172"/>
    <lineage>
        <taxon>unclassified sequences</taxon>
        <taxon>metagenomes</taxon>
        <taxon>ecological metagenomes</taxon>
    </lineage>
</organism>
<dbReference type="Gene3D" id="3.40.50.300">
    <property type="entry name" value="P-loop containing nucleotide triphosphate hydrolases"/>
    <property type="match status" value="1"/>
</dbReference>
<name>A0A381RJV9_9ZZZZ</name>
<gene>
    <name evidence="6" type="ORF">METZ01_LOCUS43041</name>
</gene>
<dbReference type="SUPFAM" id="SSF52540">
    <property type="entry name" value="P-loop containing nucleoside triphosphate hydrolases"/>
    <property type="match status" value="1"/>
</dbReference>
<dbReference type="Pfam" id="PF00005">
    <property type="entry name" value="ABC_tran"/>
    <property type="match status" value="1"/>
</dbReference>
<reference evidence="6" key="1">
    <citation type="submission" date="2018-05" db="EMBL/GenBank/DDBJ databases">
        <authorList>
            <person name="Lanie J.A."/>
            <person name="Ng W.-L."/>
            <person name="Kazmierczak K.M."/>
            <person name="Andrzejewski T.M."/>
            <person name="Davidsen T.M."/>
            <person name="Wayne K.J."/>
            <person name="Tettelin H."/>
            <person name="Glass J.I."/>
            <person name="Rusch D."/>
            <person name="Podicherti R."/>
            <person name="Tsui H.-C.T."/>
            <person name="Winkler M.E."/>
        </authorList>
    </citation>
    <scope>NUCLEOTIDE SEQUENCE</scope>
</reference>
<evidence type="ECO:0000256" key="4">
    <source>
        <dbReference type="ARBA" id="ARBA00022840"/>
    </source>
</evidence>
<dbReference type="PANTHER" id="PTHR43117">
    <property type="entry name" value="OSMOPROTECTANT IMPORT ATP-BINDING PROTEIN OSMV"/>
    <property type="match status" value="1"/>
</dbReference>
<keyword evidence="2" id="KW-0813">Transport</keyword>
<dbReference type="InterPro" id="IPR003593">
    <property type="entry name" value="AAA+_ATPase"/>
</dbReference>
<evidence type="ECO:0000256" key="3">
    <source>
        <dbReference type="ARBA" id="ARBA00022741"/>
    </source>
</evidence>
<sequence length="245" mass="27216">MDGIIDFQSISKRYNNTAVFESLSLELKPGIVTGVVGESGSGKSTLLQLINGLVRPDFGLIKVFGQPIPSENLPIFRRRIGYAVQGTGLFPHLRAERNIGLMGEIEGWNPEKTESRIEQLMLLMGLNLRLRTRYPHQLSGGQQQRVGICRAMLLKPEILLLDEPFSGADPLTRVAIHERFLDLMVAEPATVVLVTHDMQEALRLASELVIIREGRVLQMGSAKEIVNNPNDEYVEKLLGNTTHAP</sequence>
<comment type="similarity">
    <text evidence="1">Belongs to the ABC transporter superfamily.</text>
</comment>
<evidence type="ECO:0000259" key="5">
    <source>
        <dbReference type="PROSITE" id="PS50893"/>
    </source>
</evidence>
<evidence type="ECO:0000256" key="1">
    <source>
        <dbReference type="ARBA" id="ARBA00005417"/>
    </source>
</evidence>
<accession>A0A381RJV9</accession>
<protein>
    <recommendedName>
        <fullName evidence="5">ABC transporter domain-containing protein</fullName>
    </recommendedName>
</protein>
<keyword evidence="4" id="KW-0067">ATP-binding</keyword>
<dbReference type="AlphaFoldDB" id="A0A381RJV9"/>
<dbReference type="InterPro" id="IPR017871">
    <property type="entry name" value="ABC_transporter-like_CS"/>
</dbReference>
<dbReference type="EMBL" id="UINC01001874">
    <property type="protein sequence ID" value="SUZ90187.1"/>
    <property type="molecule type" value="Genomic_DNA"/>
</dbReference>
<dbReference type="PROSITE" id="PS00211">
    <property type="entry name" value="ABC_TRANSPORTER_1"/>
    <property type="match status" value="1"/>
</dbReference>
<dbReference type="PROSITE" id="PS50893">
    <property type="entry name" value="ABC_TRANSPORTER_2"/>
    <property type="match status" value="1"/>
</dbReference>
<dbReference type="GO" id="GO:0005524">
    <property type="term" value="F:ATP binding"/>
    <property type="evidence" value="ECO:0007669"/>
    <property type="project" value="UniProtKB-KW"/>
</dbReference>
<keyword evidence="3" id="KW-0547">Nucleotide-binding</keyword>
<evidence type="ECO:0000313" key="6">
    <source>
        <dbReference type="EMBL" id="SUZ90187.1"/>
    </source>
</evidence>
<dbReference type="GO" id="GO:0016887">
    <property type="term" value="F:ATP hydrolysis activity"/>
    <property type="evidence" value="ECO:0007669"/>
    <property type="project" value="InterPro"/>
</dbReference>